<comment type="caution">
    <text evidence="1">The sequence shown here is derived from an EMBL/GenBank/DDBJ whole genome shotgun (WGS) entry which is preliminary data.</text>
</comment>
<organism evidence="1 2">
    <name type="scientific">Folsomia candida</name>
    <name type="common">Springtail</name>
    <dbReference type="NCBI Taxonomy" id="158441"/>
    <lineage>
        <taxon>Eukaryota</taxon>
        <taxon>Metazoa</taxon>
        <taxon>Ecdysozoa</taxon>
        <taxon>Arthropoda</taxon>
        <taxon>Hexapoda</taxon>
        <taxon>Collembola</taxon>
        <taxon>Entomobryomorpha</taxon>
        <taxon>Isotomoidea</taxon>
        <taxon>Isotomidae</taxon>
        <taxon>Proisotominae</taxon>
        <taxon>Folsomia</taxon>
    </lineage>
</organism>
<dbReference type="AlphaFoldDB" id="A0A226CWM0"/>
<dbReference type="OMA" id="ANICRNG"/>
<dbReference type="OrthoDB" id="10057873at2759"/>
<evidence type="ECO:0000313" key="2">
    <source>
        <dbReference type="Proteomes" id="UP000198287"/>
    </source>
</evidence>
<protein>
    <submittedName>
        <fullName evidence="1">Zinc finger BED domain-containing protein 1</fullName>
    </submittedName>
</protein>
<reference evidence="1 2" key="1">
    <citation type="submission" date="2015-12" db="EMBL/GenBank/DDBJ databases">
        <title>The genome of Folsomia candida.</title>
        <authorList>
            <person name="Faddeeva A."/>
            <person name="Derks M.F."/>
            <person name="Anvar Y."/>
            <person name="Smit S."/>
            <person name="Van Straalen N."/>
            <person name="Roelofs D."/>
        </authorList>
    </citation>
    <scope>NUCLEOTIDE SEQUENCE [LARGE SCALE GENOMIC DNA]</scope>
    <source>
        <strain evidence="1 2">VU population</strain>
        <tissue evidence="1">Whole body</tissue>
    </source>
</reference>
<sequence length="332" mass="37305">MSNASEFDSSDVQRIYPVILDGTFFVVKSVENNGKRISAQCNLCSTNTLITGSLAATGNFVVHLKRKHPETIEDYESRKKVQIPAIKKKKHDENERIANARCGQSTLTNIVFTKEVVKKQSRTTKLDQLVLNFIVKGMHPLSTIEQPAFQQLVKGLNPAAKLVSRRMLGRQTNDEFLAAKSKLIARIQQVKYCCITKDAWTCKGMSRGFLGVTIHWSSSSSKIYENQQLSKESDDFFAFSSSANVAQGLHNIENKIRLQTCQYLDNEDEGLAMLQKYSSVMGLFIKYNTTLPSSGPAEQMFNYAGMILSPKRRIMSDSLFEMLIVKDGFVES</sequence>
<dbReference type="SUPFAM" id="SSF140996">
    <property type="entry name" value="Hermes dimerisation domain"/>
    <property type="match status" value="1"/>
</dbReference>
<dbReference type="EMBL" id="LNIX01000053">
    <property type="protein sequence ID" value="OXA37732.1"/>
    <property type="molecule type" value="Genomic_DNA"/>
</dbReference>
<accession>A0A226CWM0</accession>
<dbReference type="PANTHER" id="PTHR47501">
    <property type="entry name" value="TRANSPOSASE-RELATED"/>
    <property type="match status" value="1"/>
</dbReference>
<evidence type="ECO:0000313" key="1">
    <source>
        <dbReference type="EMBL" id="OXA37732.1"/>
    </source>
</evidence>
<proteinExistence type="predicted"/>
<dbReference type="Proteomes" id="UP000198287">
    <property type="component" value="Unassembled WGS sequence"/>
</dbReference>
<gene>
    <name evidence="1" type="ORF">Fcan01_27551</name>
</gene>
<name>A0A226CWM0_FOLCA</name>
<keyword evidence="2" id="KW-1185">Reference proteome</keyword>